<evidence type="ECO:0000313" key="3">
    <source>
        <dbReference type="EMBL" id="KXB06550.1"/>
    </source>
</evidence>
<keyword evidence="4" id="KW-1185">Reference proteome</keyword>
<feature type="domain" description="Fe/B12 periplasmic-binding" evidence="2">
    <location>
        <begin position="38"/>
        <end position="194"/>
    </location>
</feature>
<keyword evidence="1" id="KW-0732">Signal</keyword>
<organism evidence="3 4">
    <name type="scientific">candidate division MSBL1 archaeon SCGC-AAA382C18</name>
    <dbReference type="NCBI Taxonomy" id="1698281"/>
    <lineage>
        <taxon>Archaea</taxon>
        <taxon>Methanobacteriati</taxon>
        <taxon>Methanobacteriota</taxon>
        <taxon>candidate division MSBL1</taxon>
    </lineage>
</organism>
<dbReference type="InterPro" id="IPR054828">
    <property type="entry name" value="Vit_B12_bind_prot"/>
</dbReference>
<dbReference type="AlphaFoldDB" id="A0A133VJE6"/>
<dbReference type="NCBIfam" id="NF038402">
    <property type="entry name" value="TroA_like"/>
    <property type="match status" value="1"/>
</dbReference>
<dbReference type="PROSITE" id="PS50983">
    <property type="entry name" value="FE_B12_PBP"/>
    <property type="match status" value="1"/>
</dbReference>
<dbReference type="PANTHER" id="PTHR30535:SF34">
    <property type="entry name" value="MOLYBDATE-BINDING PROTEIN MOLA"/>
    <property type="match status" value="1"/>
</dbReference>
<name>A0A133VJE6_9EURY</name>
<dbReference type="SUPFAM" id="SSF53807">
    <property type="entry name" value="Helical backbone' metal receptor"/>
    <property type="match status" value="1"/>
</dbReference>
<dbReference type="Gene3D" id="3.40.50.1980">
    <property type="entry name" value="Nitrogenase molybdenum iron protein domain"/>
    <property type="match status" value="2"/>
</dbReference>
<evidence type="ECO:0000259" key="2">
    <source>
        <dbReference type="PROSITE" id="PS50983"/>
    </source>
</evidence>
<dbReference type="EMBL" id="LHYF01000035">
    <property type="protein sequence ID" value="KXB06550.1"/>
    <property type="molecule type" value="Genomic_DNA"/>
</dbReference>
<feature type="non-terminal residue" evidence="3">
    <location>
        <position position="194"/>
    </location>
</feature>
<gene>
    <name evidence="3" type="ORF">AKJ52_02080</name>
</gene>
<reference evidence="3 4" key="1">
    <citation type="journal article" date="2016" name="Sci. Rep.">
        <title>Metabolic traits of an uncultured archaeal lineage -MSBL1- from brine pools of the Red Sea.</title>
        <authorList>
            <person name="Mwirichia R."/>
            <person name="Alam I."/>
            <person name="Rashid M."/>
            <person name="Vinu M."/>
            <person name="Ba-Alawi W."/>
            <person name="Anthony Kamau A."/>
            <person name="Kamanda Ngugi D."/>
            <person name="Goker M."/>
            <person name="Klenk H.P."/>
            <person name="Bajic V."/>
            <person name="Stingl U."/>
        </authorList>
    </citation>
    <scope>NUCLEOTIDE SEQUENCE [LARGE SCALE GENOMIC DNA]</scope>
    <source>
        <strain evidence="3">SCGC-AAA382C18</strain>
    </source>
</reference>
<sequence length="194" mass="21220">MITVVPDKIINEKAQRIFPLIANDDLDRRVVVSEKPDKIISLAPSMTETLFALGLENKVIGVTEFCDYPPQVQKLVEDGKIEIVGGYSTVDTEKVVGLEPDLVLTAAGTSKDTINQLEKVGIPVVGVEGENIMDVLSDIKLVGRITGTLETAKELTDNMEEKMNSIVEKTNDIPSEEKPKVFYEVGTDPIYTVG</sequence>
<dbReference type="InterPro" id="IPR050902">
    <property type="entry name" value="ABC_Transporter_SBP"/>
</dbReference>
<evidence type="ECO:0000256" key="1">
    <source>
        <dbReference type="ARBA" id="ARBA00022729"/>
    </source>
</evidence>
<dbReference type="PANTHER" id="PTHR30535">
    <property type="entry name" value="VITAMIN B12-BINDING PROTEIN"/>
    <property type="match status" value="1"/>
</dbReference>
<dbReference type="Pfam" id="PF01497">
    <property type="entry name" value="Peripla_BP_2"/>
    <property type="match status" value="1"/>
</dbReference>
<comment type="caution">
    <text evidence="3">The sequence shown here is derived from an EMBL/GenBank/DDBJ whole genome shotgun (WGS) entry which is preliminary data.</text>
</comment>
<protein>
    <recommendedName>
        <fullName evidence="2">Fe/B12 periplasmic-binding domain-containing protein</fullName>
    </recommendedName>
</protein>
<proteinExistence type="predicted"/>
<evidence type="ECO:0000313" key="4">
    <source>
        <dbReference type="Proteomes" id="UP000070404"/>
    </source>
</evidence>
<dbReference type="InterPro" id="IPR002491">
    <property type="entry name" value="ABC_transptr_periplasmic_BD"/>
</dbReference>
<accession>A0A133VJE6</accession>
<dbReference type="Proteomes" id="UP000070404">
    <property type="component" value="Unassembled WGS sequence"/>
</dbReference>
<dbReference type="GO" id="GO:0071281">
    <property type="term" value="P:cellular response to iron ion"/>
    <property type="evidence" value="ECO:0007669"/>
    <property type="project" value="TreeGrafter"/>
</dbReference>